<keyword evidence="2" id="KW-1185">Reference proteome</keyword>
<proteinExistence type="predicted"/>
<dbReference type="Proteomes" id="UP000501053">
    <property type="component" value="Chromosome"/>
</dbReference>
<evidence type="ECO:0000313" key="2">
    <source>
        <dbReference type="Proteomes" id="UP000501053"/>
    </source>
</evidence>
<dbReference type="RefSeq" id="WP_075195763.1">
    <property type="nucleotide sequence ID" value="NZ_AP022869.1"/>
</dbReference>
<reference evidence="1 2" key="1">
    <citation type="submission" date="2020-03" db="EMBL/GenBank/DDBJ databases">
        <title>Complete Genome Sequence of Halomonas meridiana strain Eplume2, isolated from hydrothermal-plume in the north east Pacific Ocean.</title>
        <authorList>
            <person name="Kurihara Y."/>
            <person name="Kawai S."/>
            <person name="Sakai A."/>
            <person name="Galipon J."/>
            <person name="Arakawa K."/>
        </authorList>
    </citation>
    <scope>NUCLEOTIDE SEQUENCE [LARGE SCALE GENOMIC DNA]</scope>
    <source>
        <strain evidence="1 2">Eplume2</strain>
    </source>
</reference>
<organism evidence="1 2">
    <name type="scientific">Vreelandella aquamarina</name>
    <dbReference type="NCBI Taxonomy" id="77097"/>
    <lineage>
        <taxon>Bacteria</taxon>
        <taxon>Pseudomonadati</taxon>
        <taxon>Pseudomonadota</taxon>
        <taxon>Gammaproteobacteria</taxon>
        <taxon>Oceanospirillales</taxon>
        <taxon>Halomonadaceae</taxon>
        <taxon>Vreelandella</taxon>
    </lineage>
</organism>
<sequence>MSDIRKESIRVLYHSMIEALKNPDAYSWITSKCGSQAAIASVERKSVGIHAMTLNTFKKYSDTALDGGFEQLEKIRVAIKKKSKNSRNKKSNETKSRALFYKEKLDEAERFRAILIRAYTDLNRICLDAVKKSPEYQYDLDRHNELYREYFSLTLVADND</sequence>
<protein>
    <submittedName>
        <fullName evidence="1">Uncharacterized protein</fullName>
    </submittedName>
</protein>
<dbReference type="AlphaFoldDB" id="A0A6F8XI51"/>
<dbReference type="EMBL" id="AP022869">
    <property type="protein sequence ID" value="BCB73483.1"/>
    <property type="molecule type" value="Genomic_DNA"/>
</dbReference>
<accession>A0A6F8XI51</accession>
<name>A0A6F8XI51_9GAMM</name>
<gene>
    <name evidence="1" type="ORF">HMEPL2_38340</name>
</gene>
<evidence type="ECO:0000313" key="1">
    <source>
        <dbReference type="EMBL" id="BCB73483.1"/>
    </source>
</evidence>